<organism evidence="2 3">
    <name type="scientific">Bugula neritina</name>
    <name type="common">Brown bryozoan</name>
    <name type="synonym">Sertularia neritina</name>
    <dbReference type="NCBI Taxonomy" id="10212"/>
    <lineage>
        <taxon>Eukaryota</taxon>
        <taxon>Metazoa</taxon>
        <taxon>Spiralia</taxon>
        <taxon>Lophotrochozoa</taxon>
        <taxon>Bryozoa</taxon>
        <taxon>Gymnolaemata</taxon>
        <taxon>Cheilostomatida</taxon>
        <taxon>Flustrina</taxon>
        <taxon>Buguloidea</taxon>
        <taxon>Bugulidae</taxon>
        <taxon>Bugula</taxon>
    </lineage>
</organism>
<proteinExistence type="inferred from homology"/>
<dbReference type="GO" id="GO:0005768">
    <property type="term" value="C:endosome"/>
    <property type="evidence" value="ECO:0007669"/>
    <property type="project" value="TreeGrafter"/>
</dbReference>
<dbReference type="InterPro" id="IPR019393">
    <property type="entry name" value="WASH_strumpellin"/>
</dbReference>
<dbReference type="GO" id="GO:0051125">
    <property type="term" value="P:regulation of actin nucleation"/>
    <property type="evidence" value="ECO:0007669"/>
    <property type="project" value="TreeGrafter"/>
</dbReference>
<evidence type="ECO:0000313" key="3">
    <source>
        <dbReference type="Proteomes" id="UP000593567"/>
    </source>
</evidence>
<dbReference type="GO" id="GO:0071203">
    <property type="term" value="C:WASH complex"/>
    <property type="evidence" value="ECO:0007669"/>
    <property type="project" value="InterPro"/>
</dbReference>
<keyword evidence="3" id="KW-1185">Reference proteome</keyword>
<dbReference type="GO" id="GO:0030041">
    <property type="term" value="P:actin filament polymerization"/>
    <property type="evidence" value="ECO:0007669"/>
    <property type="project" value="TreeGrafter"/>
</dbReference>
<dbReference type="Pfam" id="PF10266">
    <property type="entry name" value="Strumpellin"/>
    <property type="match status" value="2"/>
</dbReference>
<reference evidence="2" key="1">
    <citation type="submission" date="2020-06" db="EMBL/GenBank/DDBJ databases">
        <title>Draft genome of Bugula neritina, a colonial animal packing powerful symbionts and potential medicines.</title>
        <authorList>
            <person name="Rayko M."/>
        </authorList>
    </citation>
    <scope>NUCLEOTIDE SEQUENCE [LARGE SCALE GENOMIC DNA]</scope>
    <source>
        <strain evidence="2">Kwan_BN1</strain>
    </source>
</reference>
<comment type="similarity">
    <text evidence="1">Belongs to the strumpellin family.</text>
</comment>
<protein>
    <submittedName>
        <fullName evidence="2">KIAA0196</fullName>
    </submittedName>
</protein>
<accession>A0A7J7JZG1</accession>
<dbReference type="PANTHER" id="PTHR15691">
    <property type="entry name" value="WASH COMPLEX SUBUNIT 5"/>
    <property type="match status" value="1"/>
</dbReference>
<evidence type="ECO:0000256" key="1">
    <source>
        <dbReference type="ARBA" id="ARBA00006224"/>
    </source>
</evidence>
<sequence>MDFLAENNACGQTLLRLVSRGNAIIAEILRLSEFVPPAFRMDIKQQDKHADIIFDFSYFNNAAYYDHKIETNIDIQDFDDEFRENHIDILNRFYSAFEGIHKYITDLNRRVPVNEEYVDMLIGRLRSDDVYNQIAAYPLPEHRSTALATQAGMLYIILFFSPGILHSEPAKMREIVDKHFPDNWVISVYMGITINLVDSWQQFKAASTALNNTLDVNNVREQSIKHAKKLMQVQPKLVQALKEGVLQDVYVLDNISKLMAFIREANVSIRWLMLHTQVLSTVVEANKRCKLIREQVTQESKANPLQLLQVLMDVAKLELKLREMFRKMLDEKEKKWESCKKECRERMQELADVFSGTKPLTRVQKNDKLQTWFSSMSAQMDSLNHDDSTSAGRKIVQLMQALEEVQEFHQLDSNLQVKQFLADTRHYTFYMQEGVKKNANLVIKLRATFLKLASALDLPLMRISQAKSPDLISVSQYYSGELVSYVRKVLQIIPETMFSLLDQIIKLQTSKIREVPTRLDKDKMKEYAQLDERYKVAELTYAISVFTEGILMMKTTLMGIIKVDPKQLLEDGIRKELVKQVAYALHKGLIFNPKAKTSELMPRLRELGAKMDGFRRSFEYIQDYVDIYGLKIWQEELSRIVNYNVEQECNSFLRTKVLDFQSIYQSKTIPIPRFPPVDSSVNFIGRLAQEILRITDPRSTVYIDQMSAWYDYKTKEEVVNSRLAHQLQQSVDVMGLTGLDRLFSFMIVQQLQELVKYLERVVAREKVWLEMKSVAESALMPIDRLPADQKVYQQISQAGAKLWPPFVNSILKIGQMQLLRKQIAHELATSSKFDSKFLASALSNMNVSLLNDIEKHYKEPSLPYPSEENPLMYELTSYLESIGLSNPFDKIYITTKNIPSLPLAIFMLVITQLPKLQYIKSVGM</sequence>
<evidence type="ECO:0000313" key="2">
    <source>
        <dbReference type="EMBL" id="KAF6031772.1"/>
    </source>
</evidence>
<dbReference type="AlphaFoldDB" id="A0A7J7JZG1"/>
<comment type="caution">
    <text evidence="2">The sequence shown here is derived from an EMBL/GenBank/DDBJ whole genome shotgun (WGS) entry which is preliminary data.</text>
</comment>
<dbReference type="OrthoDB" id="565118at2759"/>
<dbReference type="EMBL" id="VXIV02001570">
    <property type="protein sequence ID" value="KAF6031772.1"/>
    <property type="molecule type" value="Genomic_DNA"/>
</dbReference>
<gene>
    <name evidence="2" type="ORF">EB796_009929</name>
</gene>
<dbReference type="GO" id="GO:0007032">
    <property type="term" value="P:endosome organization"/>
    <property type="evidence" value="ECO:0007669"/>
    <property type="project" value="TreeGrafter"/>
</dbReference>
<dbReference type="Proteomes" id="UP000593567">
    <property type="component" value="Unassembled WGS sequence"/>
</dbReference>
<name>A0A7J7JZG1_BUGNE</name>
<dbReference type="GO" id="GO:0140285">
    <property type="term" value="P:endosome fission"/>
    <property type="evidence" value="ECO:0007669"/>
    <property type="project" value="TreeGrafter"/>
</dbReference>
<dbReference type="PANTHER" id="PTHR15691:SF6">
    <property type="entry name" value="WASH COMPLEX SUBUNIT 5"/>
    <property type="match status" value="1"/>
</dbReference>